<keyword evidence="7" id="KW-1185">Reference proteome</keyword>
<dbReference type="Proteomes" id="UP001279642">
    <property type="component" value="Unassembled WGS sequence"/>
</dbReference>
<dbReference type="RefSeq" id="WP_320507161.1">
    <property type="nucleotide sequence ID" value="NZ_JAXCLW010000001.1"/>
</dbReference>
<dbReference type="Pfam" id="PF08100">
    <property type="entry name" value="Dimerisation"/>
    <property type="match status" value="1"/>
</dbReference>
<dbReference type="InterPro" id="IPR016461">
    <property type="entry name" value="COMT-like"/>
</dbReference>
<dbReference type="EMBL" id="JAXCLW010000001">
    <property type="protein sequence ID" value="MDY0882129.1"/>
    <property type="molecule type" value="Genomic_DNA"/>
</dbReference>
<dbReference type="GO" id="GO:0032259">
    <property type="term" value="P:methylation"/>
    <property type="evidence" value="ECO:0007669"/>
    <property type="project" value="UniProtKB-KW"/>
</dbReference>
<feature type="domain" description="O-methyltransferase C-terminal" evidence="4">
    <location>
        <begin position="123"/>
        <end position="336"/>
    </location>
</feature>
<keyword evidence="2" id="KW-0808">Transferase</keyword>
<evidence type="ECO:0000259" key="4">
    <source>
        <dbReference type="Pfam" id="PF00891"/>
    </source>
</evidence>
<evidence type="ECO:0000313" key="7">
    <source>
        <dbReference type="Proteomes" id="UP001279642"/>
    </source>
</evidence>
<proteinExistence type="predicted"/>
<dbReference type="PANTHER" id="PTHR43712">
    <property type="entry name" value="PUTATIVE (AFU_ORTHOLOGUE AFUA_4G14580)-RELATED"/>
    <property type="match status" value="1"/>
</dbReference>
<dbReference type="InterPro" id="IPR012967">
    <property type="entry name" value="COMT_dimerisation"/>
</dbReference>
<dbReference type="InterPro" id="IPR036390">
    <property type="entry name" value="WH_DNA-bd_sf"/>
</dbReference>
<evidence type="ECO:0000256" key="3">
    <source>
        <dbReference type="ARBA" id="ARBA00022691"/>
    </source>
</evidence>
<protein>
    <submittedName>
        <fullName evidence="6">Methyltransferase</fullName>
    </submittedName>
</protein>
<dbReference type="GO" id="GO:0008168">
    <property type="term" value="F:methyltransferase activity"/>
    <property type="evidence" value="ECO:0007669"/>
    <property type="project" value="UniProtKB-KW"/>
</dbReference>
<dbReference type="InterPro" id="IPR036388">
    <property type="entry name" value="WH-like_DNA-bd_sf"/>
</dbReference>
<dbReference type="InterPro" id="IPR029063">
    <property type="entry name" value="SAM-dependent_MTases_sf"/>
</dbReference>
<dbReference type="InterPro" id="IPR001077">
    <property type="entry name" value="COMT_C"/>
</dbReference>
<sequence>MSRTTTLQTTQNTALQGELSPDSILQLAFGFWASKALLTAVSLDLFSTLSQAPLDADSVTSRLGLHPRGTRDWLDALVALRLLERQDGLYRNSPDSELFLDRAKPTYIGGMIEMMDRRLYGYWGRLTEALKTGHPQNEVLNSRDPDLDLFAALYADPDRLRHFLGAMTGISRMTARAIAAAFDWSEVGSFVDVGCAQGGCTVEIARTHPHLTGIGFDLQEVEPVFTDYIRACGLTDRIRFEGGSFFAQPIPAAEVIVMGHILHDWDLAQKRVLLAKAYAALPTGGRLIVYDAMIDDQRREHAFGLLMSLNMLIETNGGFDYTGADCLGWMREAGFRDGRVTPLTATHSMAVAIK</sequence>
<dbReference type="Gene3D" id="3.40.50.150">
    <property type="entry name" value="Vaccinia Virus protein VP39"/>
    <property type="match status" value="1"/>
</dbReference>
<evidence type="ECO:0000256" key="2">
    <source>
        <dbReference type="ARBA" id="ARBA00022679"/>
    </source>
</evidence>
<gene>
    <name evidence="6" type="ORF">SMD27_04685</name>
</gene>
<evidence type="ECO:0000256" key="1">
    <source>
        <dbReference type="ARBA" id="ARBA00022603"/>
    </source>
</evidence>
<organism evidence="6 7">
    <name type="scientific">Dongia soli</name>
    <dbReference type="NCBI Taxonomy" id="600628"/>
    <lineage>
        <taxon>Bacteria</taxon>
        <taxon>Pseudomonadati</taxon>
        <taxon>Pseudomonadota</taxon>
        <taxon>Alphaproteobacteria</taxon>
        <taxon>Rhodospirillales</taxon>
        <taxon>Dongiaceae</taxon>
        <taxon>Dongia</taxon>
    </lineage>
</organism>
<feature type="domain" description="O-methyltransferase dimerisation" evidence="5">
    <location>
        <begin position="25"/>
        <end position="101"/>
    </location>
</feature>
<evidence type="ECO:0000259" key="5">
    <source>
        <dbReference type="Pfam" id="PF08100"/>
    </source>
</evidence>
<comment type="caution">
    <text evidence="6">The sequence shown here is derived from an EMBL/GenBank/DDBJ whole genome shotgun (WGS) entry which is preliminary data.</text>
</comment>
<dbReference type="PROSITE" id="PS51683">
    <property type="entry name" value="SAM_OMT_II"/>
    <property type="match status" value="1"/>
</dbReference>
<dbReference type="Gene3D" id="1.10.10.10">
    <property type="entry name" value="Winged helix-like DNA-binding domain superfamily/Winged helix DNA-binding domain"/>
    <property type="match status" value="1"/>
</dbReference>
<dbReference type="SUPFAM" id="SSF46785">
    <property type="entry name" value="Winged helix' DNA-binding domain"/>
    <property type="match status" value="1"/>
</dbReference>
<dbReference type="SUPFAM" id="SSF53335">
    <property type="entry name" value="S-adenosyl-L-methionine-dependent methyltransferases"/>
    <property type="match status" value="1"/>
</dbReference>
<keyword evidence="3" id="KW-0949">S-adenosyl-L-methionine</keyword>
<dbReference type="PANTHER" id="PTHR43712:SF2">
    <property type="entry name" value="O-METHYLTRANSFERASE CICE"/>
    <property type="match status" value="1"/>
</dbReference>
<evidence type="ECO:0000313" key="6">
    <source>
        <dbReference type="EMBL" id="MDY0882129.1"/>
    </source>
</evidence>
<reference evidence="6 7" key="1">
    <citation type="journal article" date="2016" name="Antonie Van Leeuwenhoek">
        <title>Dongia soli sp. nov., isolated from soil from Dokdo, Korea.</title>
        <authorList>
            <person name="Kim D.U."/>
            <person name="Lee H."/>
            <person name="Kim H."/>
            <person name="Kim S.G."/>
            <person name="Ka J.O."/>
        </authorList>
    </citation>
    <scope>NUCLEOTIDE SEQUENCE [LARGE SCALE GENOMIC DNA]</scope>
    <source>
        <strain evidence="6 7">D78</strain>
    </source>
</reference>
<keyword evidence="1 6" id="KW-0489">Methyltransferase</keyword>
<dbReference type="Pfam" id="PF00891">
    <property type="entry name" value="Methyltransf_2"/>
    <property type="match status" value="1"/>
</dbReference>
<name>A0ABU5E8P2_9PROT</name>
<accession>A0ABU5E8P2</accession>
<dbReference type="PIRSF" id="PIRSF005739">
    <property type="entry name" value="O-mtase"/>
    <property type="match status" value="1"/>
</dbReference>
<dbReference type="CDD" id="cd02440">
    <property type="entry name" value="AdoMet_MTases"/>
    <property type="match status" value="1"/>
</dbReference>